<reference evidence="2" key="2">
    <citation type="journal article" date="2020" name="Nat. Commun.">
        <title>Large-scale genome sequencing of mycorrhizal fungi provides insights into the early evolution of symbiotic traits.</title>
        <authorList>
            <person name="Miyauchi S."/>
            <person name="Kiss E."/>
            <person name="Kuo A."/>
            <person name="Drula E."/>
            <person name="Kohler A."/>
            <person name="Sanchez-Garcia M."/>
            <person name="Morin E."/>
            <person name="Andreopoulos B."/>
            <person name="Barry K.W."/>
            <person name="Bonito G."/>
            <person name="Buee M."/>
            <person name="Carver A."/>
            <person name="Chen C."/>
            <person name="Cichocki N."/>
            <person name="Clum A."/>
            <person name="Culley D."/>
            <person name="Crous P.W."/>
            <person name="Fauchery L."/>
            <person name="Girlanda M."/>
            <person name="Hayes R.D."/>
            <person name="Keri Z."/>
            <person name="LaButti K."/>
            <person name="Lipzen A."/>
            <person name="Lombard V."/>
            <person name="Magnuson J."/>
            <person name="Maillard F."/>
            <person name="Murat C."/>
            <person name="Nolan M."/>
            <person name="Ohm R.A."/>
            <person name="Pangilinan J."/>
            <person name="Pereira M.F."/>
            <person name="Perotto S."/>
            <person name="Peter M."/>
            <person name="Pfister S."/>
            <person name="Riley R."/>
            <person name="Sitrit Y."/>
            <person name="Stielow J.B."/>
            <person name="Szollosi G."/>
            <person name="Zifcakova L."/>
            <person name="Stursova M."/>
            <person name="Spatafora J.W."/>
            <person name="Tedersoo L."/>
            <person name="Vaario L.M."/>
            <person name="Yamada A."/>
            <person name="Yan M."/>
            <person name="Wang P."/>
            <person name="Xu J."/>
            <person name="Bruns T."/>
            <person name="Baldrian P."/>
            <person name="Vilgalys R."/>
            <person name="Dunand C."/>
            <person name="Henrissat B."/>
            <person name="Grigoriev I.V."/>
            <person name="Hibbett D."/>
            <person name="Nagy L.G."/>
            <person name="Martin F.M."/>
        </authorList>
    </citation>
    <scope>NUCLEOTIDE SEQUENCE</scope>
    <source>
        <strain evidence="2">BED1</strain>
    </source>
</reference>
<accession>A0AAD4BTQ7</accession>
<dbReference type="Proteomes" id="UP001194468">
    <property type="component" value="Unassembled WGS sequence"/>
</dbReference>
<evidence type="ECO:0000313" key="2">
    <source>
        <dbReference type="EMBL" id="KAF8439066.1"/>
    </source>
</evidence>
<evidence type="ECO:0000256" key="1">
    <source>
        <dbReference type="SAM" id="MobiDB-lite"/>
    </source>
</evidence>
<name>A0AAD4BTQ7_BOLED</name>
<organism evidence="2 3">
    <name type="scientific">Boletus edulis BED1</name>
    <dbReference type="NCBI Taxonomy" id="1328754"/>
    <lineage>
        <taxon>Eukaryota</taxon>
        <taxon>Fungi</taxon>
        <taxon>Dikarya</taxon>
        <taxon>Basidiomycota</taxon>
        <taxon>Agaricomycotina</taxon>
        <taxon>Agaricomycetes</taxon>
        <taxon>Agaricomycetidae</taxon>
        <taxon>Boletales</taxon>
        <taxon>Boletineae</taxon>
        <taxon>Boletaceae</taxon>
        <taxon>Boletoideae</taxon>
        <taxon>Boletus</taxon>
    </lineage>
</organism>
<reference evidence="2" key="1">
    <citation type="submission" date="2019-10" db="EMBL/GenBank/DDBJ databases">
        <authorList>
            <consortium name="DOE Joint Genome Institute"/>
            <person name="Kuo A."/>
            <person name="Miyauchi S."/>
            <person name="Kiss E."/>
            <person name="Drula E."/>
            <person name="Kohler A."/>
            <person name="Sanchez-Garcia M."/>
            <person name="Andreopoulos B."/>
            <person name="Barry K.W."/>
            <person name="Bonito G."/>
            <person name="Buee M."/>
            <person name="Carver A."/>
            <person name="Chen C."/>
            <person name="Cichocki N."/>
            <person name="Clum A."/>
            <person name="Culley D."/>
            <person name="Crous P.W."/>
            <person name="Fauchery L."/>
            <person name="Girlanda M."/>
            <person name="Hayes R."/>
            <person name="Keri Z."/>
            <person name="LaButti K."/>
            <person name="Lipzen A."/>
            <person name="Lombard V."/>
            <person name="Magnuson J."/>
            <person name="Maillard F."/>
            <person name="Morin E."/>
            <person name="Murat C."/>
            <person name="Nolan M."/>
            <person name="Ohm R."/>
            <person name="Pangilinan J."/>
            <person name="Pereira M."/>
            <person name="Perotto S."/>
            <person name="Peter M."/>
            <person name="Riley R."/>
            <person name="Sitrit Y."/>
            <person name="Stielow B."/>
            <person name="Szollosi G."/>
            <person name="Zifcakova L."/>
            <person name="Stursova M."/>
            <person name="Spatafora J.W."/>
            <person name="Tedersoo L."/>
            <person name="Vaario L.-M."/>
            <person name="Yamada A."/>
            <person name="Yan M."/>
            <person name="Wang P."/>
            <person name="Xu J."/>
            <person name="Bruns T."/>
            <person name="Baldrian P."/>
            <person name="Vilgalys R."/>
            <person name="Henrissat B."/>
            <person name="Grigoriev I.V."/>
            <person name="Hibbett D."/>
            <person name="Nagy L.G."/>
            <person name="Martin F.M."/>
        </authorList>
    </citation>
    <scope>NUCLEOTIDE SEQUENCE</scope>
    <source>
        <strain evidence="2">BED1</strain>
    </source>
</reference>
<evidence type="ECO:0000313" key="3">
    <source>
        <dbReference type="Proteomes" id="UP001194468"/>
    </source>
</evidence>
<dbReference type="AlphaFoldDB" id="A0AAD4BTQ7"/>
<dbReference type="EMBL" id="WHUW01000015">
    <property type="protein sequence ID" value="KAF8439066.1"/>
    <property type="molecule type" value="Genomic_DNA"/>
</dbReference>
<sequence>MKSDLPFFLIKMHFSRNKAHTLQPKTQGTSSRSIGLKSFYRCQGKAAFRTPKLIPNLAHPQLLNECTPSNHPTHRHDPSTSHAKHHLGPQYNNGEGRGEGGRGEKIAFTLRLEADRLPPESGDMAMFGRRMMTRTTMAERRGSVAGGLQVG</sequence>
<proteinExistence type="predicted"/>
<comment type="caution">
    <text evidence="2">The sequence shown here is derived from an EMBL/GenBank/DDBJ whole genome shotgun (WGS) entry which is preliminary data.</text>
</comment>
<protein>
    <submittedName>
        <fullName evidence="2">Uncharacterized protein</fullName>
    </submittedName>
</protein>
<keyword evidence="3" id="KW-1185">Reference proteome</keyword>
<feature type="region of interest" description="Disordered" evidence="1">
    <location>
        <begin position="67"/>
        <end position="102"/>
    </location>
</feature>
<gene>
    <name evidence="2" type="ORF">L210DRAFT_63904</name>
</gene>